<dbReference type="InterPro" id="IPR007698">
    <property type="entry name" value="AlaDH/PNT_NAD(H)-bd"/>
</dbReference>
<dbReference type="GO" id="GO:0005886">
    <property type="term" value="C:plasma membrane"/>
    <property type="evidence" value="ECO:0007669"/>
    <property type="project" value="TreeGrafter"/>
</dbReference>
<dbReference type="NCBIfam" id="NF006942">
    <property type="entry name" value="PRK09424.1"/>
    <property type="match status" value="1"/>
</dbReference>
<dbReference type="RefSeq" id="WP_198099176.1">
    <property type="nucleotide sequence ID" value="NZ_JAEDAL010000001.1"/>
</dbReference>
<dbReference type="EMBL" id="JAEDAL010000001">
    <property type="protein sequence ID" value="MBH9551569.1"/>
    <property type="molecule type" value="Genomic_DNA"/>
</dbReference>
<dbReference type="AlphaFoldDB" id="A0A931NCH4"/>
<dbReference type="GO" id="GO:0050661">
    <property type="term" value="F:NADP binding"/>
    <property type="evidence" value="ECO:0007669"/>
    <property type="project" value="TreeGrafter"/>
</dbReference>
<keyword evidence="4" id="KW-0547">Nucleotide-binding</keyword>
<comment type="catalytic activity">
    <reaction evidence="8">
        <text>NAD(+) + NADPH + H(+)(in) = NADH + NADP(+) + H(+)(out)</text>
        <dbReference type="Rhea" id="RHEA:47992"/>
        <dbReference type="ChEBI" id="CHEBI:15378"/>
        <dbReference type="ChEBI" id="CHEBI:57540"/>
        <dbReference type="ChEBI" id="CHEBI:57783"/>
        <dbReference type="ChEBI" id="CHEBI:57945"/>
        <dbReference type="ChEBI" id="CHEBI:58349"/>
        <dbReference type="EC" id="7.1.1.1"/>
    </reaction>
</comment>
<dbReference type="Proteomes" id="UP000620139">
    <property type="component" value="Unassembled WGS sequence"/>
</dbReference>
<evidence type="ECO:0000313" key="14">
    <source>
        <dbReference type="EMBL" id="MBH9551569.1"/>
    </source>
</evidence>
<feature type="domain" description="Alanine dehydrogenase/pyridine nucleotide transhydrogenase N-terminal" evidence="13">
    <location>
        <begin position="4"/>
        <end position="136"/>
    </location>
</feature>
<evidence type="ECO:0000259" key="12">
    <source>
        <dbReference type="SMART" id="SM01002"/>
    </source>
</evidence>
<reference evidence="14" key="1">
    <citation type="submission" date="2020-12" db="EMBL/GenBank/DDBJ databases">
        <title>The genome sequence of Inhella sp. 4Y17.</title>
        <authorList>
            <person name="Liu Y."/>
        </authorList>
    </citation>
    <scope>NUCLEOTIDE SEQUENCE</scope>
    <source>
        <strain evidence="14">4Y10</strain>
    </source>
</reference>
<evidence type="ECO:0000256" key="8">
    <source>
        <dbReference type="ARBA" id="ARBA00048202"/>
    </source>
</evidence>
<evidence type="ECO:0000256" key="10">
    <source>
        <dbReference type="ARBA" id="ARBA00076996"/>
    </source>
</evidence>
<feature type="domain" description="Alanine dehydrogenase/pyridine nucleotide transhydrogenase NAD(H)-binding" evidence="12">
    <location>
        <begin position="145"/>
        <end position="319"/>
    </location>
</feature>
<organism evidence="14 15">
    <name type="scientific">Inhella gelatinilytica</name>
    <dbReference type="NCBI Taxonomy" id="2795030"/>
    <lineage>
        <taxon>Bacteria</taxon>
        <taxon>Pseudomonadati</taxon>
        <taxon>Pseudomonadota</taxon>
        <taxon>Betaproteobacteria</taxon>
        <taxon>Burkholderiales</taxon>
        <taxon>Sphaerotilaceae</taxon>
        <taxon>Inhella</taxon>
    </lineage>
</organism>
<name>A0A931NCH4_9BURK</name>
<keyword evidence="7" id="KW-0520">NAD</keyword>
<proteinExistence type="inferred from homology"/>
<evidence type="ECO:0000256" key="11">
    <source>
        <dbReference type="ARBA" id="ARBA00084087"/>
    </source>
</evidence>
<dbReference type="GO" id="GO:0008750">
    <property type="term" value="F:proton-translocating NAD(P)+ transhydrogenase activity"/>
    <property type="evidence" value="ECO:0007669"/>
    <property type="project" value="UniProtKB-EC"/>
</dbReference>
<dbReference type="CDD" id="cd05304">
    <property type="entry name" value="Rubrum_tdh"/>
    <property type="match status" value="1"/>
</dbReference>
<evidence type="ECO:0000256" key="2">
    <source>
        <dbReference type="ARBA" id="ARBA00005689"/>
    </source>
</evidence>
<dbReference type="GO" id="GO:0016491">
    <property type="term" value="F:oxidoreductase activity"/>
    <property type="evidence" value="ECO:0007669"/>
    <property type="project" value="UniProtKB-KW"/>
</dbReference>
<keyword evidence="5" id="KW-0521">NADP</keyword>
<dbReference type="FunFam" id="3.40.50.720:FF:000188">
    <property type="entry name" value="NAD(P) transhydrogenase alpha subunit 1"/>
    <property type="match status" value="1"/>
</dbReference>
<dbReference type="SMART" id="SM01003">
    <property type="entry name" value="AlaDh_PNT_N"/>
    <property type="match status" value="1"/>
</dbReference>
<gene>
    <name evidence="14" type="ORF">I7X43_01800</name>
</gene>
<evidence type="ECO:0000313" key="15">
    <source>
        <dbReference type="Proteomes" id="UP000620139"/>
    </source>
</evidence>
<evidence type="ECO:0000256" key="4">
    <source>
        <dbReference type="ARBA" id="ARBA00022741"/>
    </source>
</evidence>
<dbReference type="EC" id="7.1.1.1" evidence="3"/>
<accession>A0A931NCH4</accession>
<keyword evidence="14" id="KW-0560">Oxidoreductase</keyword>
<dbReference type="SUPFAM" id="SSF52283">
    <property type="entry name" value="Formate/glycerate dehydrogenase catalytic domain-like"/>
    <property type="match status" value="1"/>
</dbReference>
<comment type="caution">
    <text evidence="14">The sequence shown here is derived from an EMBL/GenBank/DDBJ whole genome shotgun (WGS) entry which is preliminary data.</text>
</comment>
<dbReference type="InterPro" id="IPR036291">
    <property type="entry name" value="NAD(P)-bd_dom_sf"/>
</dbReference>
<dbReference type="PANTHER" id="PTHR10160">
    <property type="entry name" value="NAD(P) TRANSHYDROGENASE"/>
    <property type="match status" value="1"/>
</dbReference>
<evidence type="ECO:0000256" key="3">
    <source>
        <dbReference type="ARBA" id="ARBA00012943"/>
    </source>
</evidence>
<evidence type="ECO:0000256" key="6">
    <source>
        <dbReference type="ARBA" id="ARBA00022967"/>
    </source>
</evidence>
<protein>
    <recommendedName>
        <fullName evidence="9">NAD(P) transhydrogenase subunit alpha part 1</fullName>
        <ecNumber evidence="3">7.1.1.1</ecNumber>
    </recommendedName>
    <alternativeName>
        <fullName evidence="11">Nicotinamide nucleotide transhydrogenase subunit alpha 1</fullName>
    </alternativeName>
    <alternativeName>
        <fullName evidence="10">Pyridine nucleotide transhydrogenase subunit alpha 1</fullName>
    </alternativeName>
</protein>
<sequence length="376" mass="38863">MLIGVPRESAAGETRVAVTPETTKKLKAQGHRIVVERGAGQAAACLDAAYEAAGAELGDRAAALGAEMVLKVQRPNAEELGLMKAGTVLVGQLNPFDREGLQAMASAGLTAFALEAAPRTTRAQSMDVLSSQANIAGYKAVMLAATHYPKLFPMLMTAAGTIKAARVVILGVGVAGLQAIATAKRLGAVIEASDVRPAVKEQVESLGAKFIEVPYETDEEREAAQGVGGYAKPMPPSWLSRQAVEVAKRVAQADVVISTALIPGRPAPTLISEDMVKSMKPGSVIVDLAAGRGPGGVGGNCPLTQTGQIAQVHGVTIIGLDNLPATVAADSSALYARNVLDFLKLVIDKEARFTLPADDDIVTACLVARDGAVTRA</sequence>
<dbReference type="SUPFAM" id="SSF51735">
    <property type="entry name" value="NAD(P)-binding Rossmann-fold domains"/>
    <property type="match status" value="1"/>
</dbReference>
<dbReference type="PANTHER" id="PTHR10160:SF19">
    <property type="entry name" value="PROTON-TRANSLOCATING NAD(P)(+) TRANSHYDROGENASE"/>
    <property type="match status" value="1"/>
</dbReference>
<comment type="similarity">
    <text evidence="2">Belongs to the AlaDH/PNT family.</text>
</comment>
<evidence type="ECO:0000256" key="1">
    <source>
        <dbReference type="ARBA" id="ARBA00003943"/>
    </source>
</evidence>
<dbReference type="InterPro" id="IPR007886">
    <property type="entry name" value="AlaDH/PNT_N"/>
</dbReference>
<comment type="function">
    <text evidence="1">The transhydrogenation between NADH and NADP is coupled to respiration and ATP hydrolysis and functions as a proton pump across the membrane.</text>
</comment>
<dbReference type="SMART" id="SM01002">
    <property type="entry name" value="AlaDh_PNT_C"/>
    <property type="match status" value="1"/>
</dbReference>
<dbReference type="Pfam" id="PF05222">
    <property type="entry name" value="AlaDh_PNT_N"/>
    <property type="match status" value="1"/>
</dbReference>
<dbReference type="Pfam" id="PF01262">
    <property type="entry name" value="AlaDh_PNT_C"/>
    <property type="match status" value="1"/>
</dbReference>
<evidence type="ECO:0000256" key="9">
    <source>
        <dbReference type="ARBA" id="ARBA00071353"/>
    </source>
</evidence>
<evidence type="ECO:0000256" key="7">
    <source>
        <dbReference type="ARBA" id="ARBA00023027"/>
    </source>
</evidence>
<dbReference type="Gene3D" id="3.40.50.720">
    <property type="entry name" value="NAD(P)-binding Rossmann-like Domain"/>
    <property type="match status" value="2"/>
</dbReference>
<keyword evidence="6" id="KW-1278">Translocase</keyword>
<evidence type="ECO:0000256" key="5">
    <source>
        <dbReference type="ARBA" id="ARBA00022857"/>
    </source>
</evidence>
<evidence type="ECO:0000259" key="13">
    <source>
        <dbReference type="SMART" id="SM01003"/>
    </source>
</evidence>
<dbReference type="GO" id="GO:0006740">
    <property type="term" value="P:NADPH regeneration"/>
    <property type="evidence" value="ECO:0007669"/>
    <property type="project" value="TreeGrafter"/>
</dbReference>
<keyword evidence="15" id="KW-1185">Reference proteome</keyword>